<gene>
    <name evidence="9" type="ORF">COHA_009542</name>
</gene>
<dbReference type="GO" id="GO:0046872">
    <property type="term" value="F:metal ion binding"/>
    <property type="evidence" value="ECO:0007669"/>
    <property type="project" value="UniProtKB-KW"/>
</dbReference>
<dbReference type="InterPro" id="IPR016496">
    <property type="entry name" value="GTPase_HflX"/>
</dbReference>
<evidence type="ECO:0000256" key="4">
    <source>
        <dbReference type="ARBA" id="ARBA00023134"/>
    </source>
</evidence>
<evidence type="ECO:0000256" key="5">
    <source>
        <dbReference type="PIRSR" id="PIRSR006809-1"/>
    </source>
</evidence>
<organism evidence="9 10">
    <name type="scientific">Chlorella ohadii</name>
    <dbReference type="NCBI Taxonomy" id="2649997"/>
    <lineage>
        <taxon>Eukaryota</taxon>
        <taxon>Viridiplantae</taxon>
        <taxon>Chlorophyta</taxon>
        <taxon>core chlorophytes</taxon>
        <taxon>Trebouxiophyceae</taxon>
        <taxon>Chlorellales</taxon>
        <taxon>Chlorellaceae</taxon>
        <taxon>Chlorella clade</taxon>
        <taxon>Chlorella</taxon>
    </lineage>
</organism>
<dbReference type="Pfam" id="PF16360">
    <property type="entry name" value="GTP-bdg_M"/>
    <property type="match status" value="1"/>
</dbReference>
<feature type="binding site" evidence="6">
    <location>
        <position position="189"/>
    </location>
    <ligand>
        <name>Mg(2+)</name>
        <dbReference type="ChEBI" id="CHEBI:18420"/>
    </ligand>
</feature>
<dbReference type="InterPro" id="IPR032305">
    <property type="entry name" value="GTP-bd_M"/>
</dbReference>
<name>A0AAD5DJA9_9CHLO</name>
<dbReference type="Proteomes" id="UP001205105">
    <property type="component" value="Unassembled WGS sequence"/>
</dbReference>
<feature type="region of interest" description="Disordered" evidence="7">
    <location>
        <begin position="411"/>
        <end position="433"/>
    </location>
</feature>
<feature type="binding site" evidence="5">
    <location>
        <begin position="187"/>
        <end position="191"/>
    </location>
    <ligand>
        <name>GTP</name>
        <dbReference type="ChEBI" id="CHEBI:37565"/>
    </ligand>
</feature>
<evidence type="ECO:0000313" key="10">
    <source>
        <dbReference type="Proteomes" id="UP001205105"/>
    </source>
</evidence>
<feature type="compositionally biased region" description="Acidic residues" evidence="7">
    <location>
        <begin position="417"/>
        <end position="433"/>
    </location>
</feature>
<dbReference type="PANTHER" id="PTHR10229:SF0">
    <property type="entry name" value="GTP-BINDING PROTEIN 6-RELATED"/>
    <property type="match status" value="1"/>
</dbReference>
<dbReference type="GO" id="GO:0005525">
    <property type="term" value="F:GTP binding"/>
    <property type="evidence" value="ECO:0007669"/>
    <property type="project" value="UniProtKB-KW"/>
</dbReference>
<evidence type="ECO:0000256" key="3">
    <source>
        <dbReference type="ARBA" id="ARBA00022842"/>
    </source>
</evidence>
<keyword evidence="3 6" id="KW-0460">Magnesium</keyword>
<sequence length="459" mass="49258">RTYIGSGKVQEIMSAVANTGATTVIFDDELSPGQLRNLEKALGESVRLCDRTALILDIFSQRAQTREGKLQRAQTREGKLQVELAQSEYQLPRLTRMWSHLERQSGSGQVKGMGEKQIEVDRRLLKGRMARLRRDIEEVRTHRRTYRDRRAAAPIPVVALVGYTNAGKSTLLNTMTNAGVLAEDKLFATLDPTTRQADCEEIGALLLLRAAGGQAGSTRLRVELAGGKAVLFTDTVGFIQKLPTQLVAAFRATLEEIQDASLLLHVVDVSHPNAPAQIDAVNRVLEELGVQNIPTLNVWNKVDACADPAVIQAVAARREQTVCISGLTGEGLPELLERVSGKLQDSMVSVHVLVPYSQGELVDEIHRTGVVASADFGGSGVELRAHVPLSLAQRLQPLRAQTAAAAEAAANGAAVGADEDEESFSDDGWSEEELALLEEEEAAAAAAQAAAAGAAAGER</sequence>
<dbReference type="AlphaFoldDB" id="A0AAD5DJA9"/>
<dbReference type="CDD" id="cd01878">
    <property type="entry name" value="HflX"/>
    <property type="match status" value="1"/>
</dbReference>
<evidence type="ECO:0000256" key="7">
    <source>
        <dbReference type="SAM" id="MobiDB-lite"/>
    </source>
</evidence>
<accession>A0AAD5DJA9</accession>
<evidence type="ECO:0000313" key="9">
    <source>
        <dbReference type="EMBL" id="KAI7836580.1"/>
    </source>
</evidence>
<dbReference type="InterPro" id="IPR030394">
    <property type="entry name" value="G_HFLX_dom"/>
</dbReference>
<dbReference type="Gene3D" id="6.10.250.2860">
    <property type="match status" value="1"/>
</dbReference>
<dbReference type="InterPro" id="IPR027417">
    <property type="entry name" value="P-loop_NTPase"/>
</dbReference>
<keyword evidence="4 5" id="KW-0342">GTP-binding</keyword>
<dbReference type="InterPro" id="IPR006073">
    <property type="entry name" value="GTP-bd"/>
</dbReference>
<dbReference type="PIRSF" id="PIRSF006809">
    <property type="entry name" value="GTP-binding_hflX_prd"/>
    <property type="match status" value="1"/>
</dbReference>
<dbReference type="HAMAP" id="MF_00900">
    <property type="entry name" value="GTPase_HflX"/>
    <property type="match status" value="1"/>
</dbReference>
<comment type="cofactor">
    <cofactor evidence="6">
        <name>Mg(2+)</name>
        <dbReference type="ChEBI" id="CHEBI:18420"/>
    </cofactor>
</comment>
<dbReference type="InterPro" id="IPR025121">
    <property type="entry name" value="GTPase_HflX_N"/>
</dbReference>
<protein>
    <recommendedName>
        <fullName evidence="8">Hflx-type G domain-containing protein</fullName>
    </recommendedName>
</protein>
<feature type="binding site" evidence="5">
    <location>
        <begin position="325"/>
        <end position="327"/>
    </location>
    <ligand>
        <name>GTP</name>
        <dbReference type="ChEBI" id="CHEBI:37565"/>
    </ligand>
</feature>
<dbReference type="GO" id="GO:0043022">
    <property type="term" value="F:ribosome binding"/>
    <property type="evidence" value="ECO:0007669"/>
    <property type="project" value="TreeGrafter"/>
</dbReference>
<comment type="caution">
    <text evidence="9">The sequence shown here is derived from an EMBL/GenBank/DDBJ whole genome shotgun (WGS) entry which is preliminary data.</text>
</comment>
<dbReference type="PRINTS" id="PR00326">
    <property type="entry name" value="GTP1OBG"/>
</dbReference>
<dbReference type="SUPFAM" id="SSF52540">
    <property type="entry name" value="P-loop containing nucleoside triphosphate hydrolases"/>
    <property type="match status" value="1"/>
</dbReference>
<dbReference type="PROSITE" id="PS51705">
    <property type="entry name" value="G_HFLX"/>
    <property type="match status" value="1"/>
</dbReference>
<dbReference type="InterPro" id="IPR042108">
    <property type="entry name" value="GTPase_HflX_N_sf"/>
</dbReference>
<reference evidence="9" key="1">
    <citation type="submission" date="2020-11" db="EMBL/GenBank/DDBJ databases">
        <title>Chlorella ohadii genome sequencing and assembly.</title>
        <authorList>
            <person name="Murik O."/>
            <person name="Treves H."/>
            <person name="Kedem I."/>
            <person name="Shotland Y."/>
            <person name="Kaplan A."/>
        </authorList>
    </citation>
    <scope>NUCLEOTIDE SEQUENCE</scope>
    <source>
        <strain evidence="9">1</strain>
    </source>
</reference>
<evidence type="ECO:0000256" key="6">
    <source>
        <dbReference type="PIRSR" id="PIRSR006809-2"/>
    </source>
</evidence>
<evidence type="ECO:0000256" key="2">
    <source>
        <dbReference type="ARBA" id="ARBA00022741"/>
    </source>
</evidence>
<dbReference type="GO" id="GO:0005737">
    <property type="term" value="C:cytoplasm"/>
    <property type="evidence" value="ECO:0007669"/>
    <property type="project" value="TreeGrafter"/>
</dbReference>
<feature type="binding site" evidence="5">
    <location>
        <begin position="300"/>
        <end position="303"/>
    </location>
    <ligand>
        <name>GTP</name>
        <dbReference type="ChEBI" id="CHEBI:37565"/>
    </ligand>
</feature>
<dbReference type="Pfam" id="PF19275">
    <property type="entry name" value="HflX_C"/>
    <property type="match status" value="1"/>
</dbReference>
<feature type="binding site" evidence="6">
    <location>
        <position position="169"/>
    </location>
    <ligand>
        <name>Mg(2+)</name>
        <dbReference type="ChEBI" id="CHEBI:18420"/>
    </ligand>
</feature>
<feature type="binding site" evidence="5">
    <location>
        <begin position="234"/>
        <end position="237"/>
    </location>
    <ligand>
        <name>GTP</name>
        <dbReference type="ChEBI" id="CHEBI:37565"/>
    </ligand>
</feature>
<dbReference type="Gene3D" id="3.40.50.11060">
    <property type="entry name" value="GTPase HflX, N-terminal domain"/>
    <property type="match status" value="1"/>
</dbReference>
<dbReference type="InterPro" id="IPR045498">
    <property type="entry name" value="HflX_C"/>
</dbReference>
<feature type="non-terminal residue" evidence="9">
    <location>
        <position position="1"/>
    </location>
</feature>
<keyword evidence="1 6" id="KW-0479">Metal-binding</keyword>
<dbReference type="PANTHER" id="PTHR10229">
    <property type="entry name" value="GTP-BINDING PROTEIN HFLX"/>
    <property type="match status" value="1"/>
</dbReference>
<keyword evidence="2 5" id="KW-0547">Nucleotide-binding</keyword>
<evidence type="ECO:0000259" key="8">
    <source>
        <dbReference type="PROSITE" id="PS51705"/>
    </source>
</evidence>
<proteinExistence type="inferred from homology"/>
<dbReference type="Gene3D" id="3.40.50.300">
    <property type="entry name" value="P-loop containing nucleotide triphosphate hydrolases"/>
    <property type="match status" value="1"/>
</dbReference>
<dbReference type="Pfam" id="PF13167">
    <property type="entry name" value="GTP-bdg_N"/>
    <property type="match status" value="1"/>
</dbReference>
<dbReference type="EMBL" id="JADXDR010000181">
    <property type="protein sequence ID" value="KAI7836580.1"/>
    <property type="molecule type" value="Genomic_DNA"/>
</dbReference>
<feature type="domain" description="Hflx-type G" evidence="8">
    <location>
        <begin position="156"/>
        <end position="347"/>
    </location>
</feature>
<feature type="binding site" evidence="5">
    <location>
        <begin position="162"/>
        <end position="169"/>
    </location>
    <ligand>
        <name>GTP</name>
        <dbReference type="ChEBI" id="CHEBI:37565"/>
    </ligand>
</feature>
<keyword evidence="10" id="KW-1185">Reference proteome</keyword>
<dbReference type="Pfam" id="PF01926">
    <property type="entry name" value="MMR_HSR1"/>
    <property type="match status" value="1"/>
</dbReference>
<evidence type="ECO:0000256" key="1">
    <source>
        <dbReference type="ARBA" id="ARBA00022723"/>
    </source>
</evidence>